<dbReference type="OrthoDB" id="6241577at2759"/>
<gene>
    <name evidence="1" type="ORF">FGIG_09003</name>
</gene>
<reference evidence="1 2" key="1">
    <citation type="submission" date="2019-04" db="EMBL/GenBank/DDBJ databases">
        <title>Annotation for the trematode Fasciola gigantica.</title>
        <authorList>
            <person name="Choi Y.-J."/>
        </authorList>
    </citation>
    <scope>NUCLEOTIDE SEQUENCE [LARGE SCALE GENOMIC DNA]</scope>
    <source>
        <strain evidence="1">Uganda_cow_1</strain>
    </source>
</reference>
<dbReference type="EMBL" id="SUNJ01014634">
    <property type="protein sequence ID" value="TPP56351.1"/>
    <property type="molecule type" value="Genomic_DNA"/>
</dbReference>
<evidence type="ECO:0000313" key="2">
    <source>
        <dbReference type="Proteomes" id="UP000316759"/>
    </source>
</evidence>
<proteinExistence type="predicted"/>
<evidence type="ECO:0000313" key="1">
    <source>
        <dbReference type="EMBL" id="TPP56351.1"/>
    </source>
</evidence>
<protein>
    <submittedName>
        <fullName evidence="1">Uncharacterized protein</fullName>
    </submittedName>
</protein>
<dbReference type="Proteomes" id="UP000316759">
    <property type="component" value="Unassembled WGS sequence"/>
</dbReference>
<name>A0A504Y6V6_FASGI</name>
<sequence>MKLLSDEPAEETFVLVLYGEEVDIDHTIIAGFDVPTEVNFAVMLYQNEKYYASSTEACSPSTKTSVQNEVTQPLTQPLNEPVYHRNLFTKTNMSATTFISKSVTDLMDCPKLIPHVVPVDHVYHGKTCFMNCLIEQTRSDIHARDDKDLR</sequence>
<accession>A0A504Y6V6</accession>
<keyword evidence="2" id="KW-1185">Reference proteome</keyword>
<dbReference type="AlphaFoldDB" id="A0A504Y6V6"/>
<organism evidence="1 2">
    <name type="scientific">Fasciola gigantica</name>
    <name type="common">Giant liver fluke</name>
    <dbReference type="NCBI Taxonomy" id="46835"/>
    <lineage>
        <taxon>Eukaryota</taxon>
        <taxon>Metazoa</taxon>
        <taxon>Spiralia</taxon>
        <taxon>Lophotrochozoa</taxon>
        <taxon>Platyhelminthes</taxon>
        <taxon>Trematoda</taxon>
        <taxon>Digenea</taxon>
        <taxon>Plagiorchiida</taxon>
        <taxon>Echinostomata</taxon>
        <taxon>Echinostomatoidea</taxon>
        <taxon>Fasciolidae</taxon>
        <taxon>Fasciola</taxon>
    </lineage>
</organism>
<comment type="caution">
    <text evidence="1">The sequence shown here is derived from an EMBL/GenBank/DDBJ whole genome shotgun (WGS) entry which is preliminary data.</text>
</comment>
<dbReference type="STRING" id="46835.A0A504Y6V6"/>